<dbReference type="GO" id="GO:0031417">
    <property type="term" value="C:NatC complex"/>
    <property type="evidence" value="ECO:0007669"/>
    <property type="project" value="TreeGrafter"/>
</dbReference>
<evidence type="ECO:0000259" key="4">
    <source>
        <dbReference type="PROSITE" id="PS51186"/>
    </source>
</evidence>
<evidence type="ECO:0000256" key="2">
    <source>
        <dbReference type="ARBA" id="ARBA00023315"/>
    </source>
</evidence>
<accession>E4Y369</accession>
<protein>
    <recommendedName>
        <fullName evidence="4">N-acetyltransferase domain-containing protein</fullName>
    </recommendedName>
</protein>
<evidence type="ECO:0000256" key="1">
    <source>
        <dbReference type="ARBA" id="ARBA00022679"/>
    </source>
</evidence>
<feature type="domain" description="N-acetyltransferase" evidence="4">
    <location>
        <begin position="1"/>
        <end position="61"/>
    </location>
</feature>
<dbReference type="PANTHER" id="PTHR45896">
    <property type="entry name" value="N-ALPHA-ACETYLTRANSFERASE 30"/>
    <property type="match status" value="1"/>
</dbReference>
<comment type="similarity">
    <text evidence="3">Belongs to the acetyltransferase family. MAK3 subfamily.</text>
</comment>
<sequence length="61" mass="7317">MTCVTIMMILWKGCDEVVLETEITNLGAIRLYERLGFVRDERLFQYYLNGVDAFRLKLWLR</sequence>
<keyword evidence="6" id="KW-1185">Reference proteome</keyword>
<evidence type="ECO:0000313" key="5">
    <source>
        <dbReference type="EMBL" id="CBY17803.1"/>
    </source>
</evidence>
<evidence type="ECO:0000256" key="3">
    <source>
        <dbReference type="ARBA" id="ARBA00024025"/>
    </source>
</evidence>
<reference evidence="5" key="1">
    <citation type="journal article" date="2010" name="Science">
        <title>Plasticity of animal genome architecture unmasked by rapid evolution of a pelagic tunicate.</title>
        <authorList>
            <person name="Denoeud F."/>
            <person name="Henriet S."/>
            <person name="Mungpakdee S."/>
            <person name="Aury J.M."/>
            <person name="Da Silva C."/>
            <person name="Brinkmann H."/>
            <person name="Mikhaleva J."/>
            <person name="Olsen L.C."/>
            <person name="Jubin C."/>
            <person name="Canestro C."/>
            <person name="Bouquet J.M."/>
            <person name="Danks G."/>
            <person name="Poulain J."/>
            <person name="Campsteijn C."/>
            <person name="Adamski M."/>
            <person name="Cross I."/>
            <person name="Yadetie F."/>
            <person name="Muffato M."/>
            <person name="Louis A."/>
            <person name="Butcher S."/>
            <person name="Tsagkogeorga G."/>
            <person name="Konrad A."/>
            <person name="Singh S."/>
            <person name="Jensen M.F."/>
            <person name="Cong E.H."/>
            <person name="Eikeseth-Otteraa H."/>
            <person name="Noel B."/>
            <person name="Anthouard V."/>
            <person name="Porcel B.M."/>
            <person name="Kachouri-Lafond R."/>
            <person name="Nishino A."/>
            <person name="Ugolini M."/>
            <person name="Chourrout P."/>
            <person name="Nishida H."/>
            <person name="Aasland R."/>
            <person name="Huzurbazar S."/>
            <person name="Westhof E."/>
            <person name="Delsuc F."/>
            <person name="Lehrach H."/>
            <person name="Reinhardt R."/>
            <person name="Weissenbach J."/>
            <person name="Roy S.W."/>
            <person name="Artiguenave F."/>
            <person name="Postlethwait J.H."/>
            <person name="Manak J.R."/>
            <person name="Thompson E.M."/>
            <person name="Jaillon O."/>
            <person name="Du Pasquier L."/>
            <person name="Boudinot P."/>
            <person name="Liberles D.A."/>
            <person name="Volff J.N."/>
            <person name="Philippe H."/>
            <person name="Lenhard B."/>
            <person name="Roest Crollius H."/>
            <person name="Wincker P."/>
            <person name="Chourrout D."/>
        </authorList>
    </citation>
    <scope>NUCLEOTIDE SEQUENCE [LARGE SCALE GENOMIC DNA]</scope>
</reference>
<gene>
    <name evidence="5" type="ORF">GSOID_T00001417001</name>
</gene>
<dbReference type="GO" id="GO:0004596">
    <property type="term" value="F:protein-N-terminal amino-acid acetyltransferase activity"/>
    <property type="evidence" value="ECO:0007669"/>
    <property type="project" value="InterPro"/>
</dbReference>
<keyword evidence="2" id="KW-0012">Acyltransferase</keyword>
<organism evidence="5">
    <name type="scientific">Oikopleura dioica</name>
    <name type="common">Tunicate</name>
    <dbReference type="NCBI Taxonomy" id="34765"/>
    <lineage>
        <taxon>Eukaryota</taxon>
        <taxon>Metazoa</taxon>
        <taxon>Chordata</taxon>
        <taxon>Tunicata</taxon>
        <taxon>Appendicularia</taxon>
        <taxon>Copelata</taxon>
        <taxon>Oikopleuridae</taxon>
        <taxon>Oikopleura</taxon>
    </lineage>
</organism>
<dbReference type="Pfam" id="PF00583">
    <property type="entry name" value="Acetyltransf_1"/>
    <property type="match status" value="1"/>
</dbReference>
<evidence type="ECO:0000313" key="6">
    <source>
        <dbReference type="Proteomes" id="UP000001307"/>
    </source>
</evidence>
<dbReference type="InterPro" id="IPR000182">
    <property type="entry name" value="GNAT_dom"/>
</dbReference>
<dbReference type="SUPFAM" id="SSF55729">
    <property type="entry name" value="Acyl-CoA N-acyltransferases (Nat)"/>
    <property type="match status" value="1"/>
</dbReference>
<dbReference type="InterPro" id="IPR016181">
    <property type="entry name" value="Acyl_CoA_acyltransferase"/>
</dbReference>
<dbReference type="PANTHER" id="PTHR45896:SF1">
    <property type="entry name" value="N-ALPHA-ACETYLTRANSFERASE 30"/>
    <property type="match status" value="1"/>
</dbReference>
<dbReference type="AlphaFoldDB" id="E4Y369"/>
<dbReference type="OrthoDB" id="249099at2759"/>
<dbReference type="Proteomes" id="UP000001307">
    <property type="component" value="Unassembled WGS sequence"/>
</dbReference>
<dbReference type="EMBL" id="FN654045">
    <property type="protein sequence ID" value="CBY17803.1"/>
    <property type="molecule type" value="Genomic_DNA"/>
</dbReference>
<dbReference type="PROSITE" id="PS51186">
    <property type="entry name" value="GNAT"/>
    <property type="match status" value="1"/>
</dbReference>
<dbReference type="Gene3D" id="3.40.630.30">
    <property type="match status" value="1"/>
</dbReference>
<proteinExistence type="inferred from homology"/>
<name>E4Y369_OIKDI</name>
<dbReference type="InterPro" id="IPR044542">
    <property type="entry name" value="NAA30-like"/>
</dbReference>
<keyword evidence="1" id="KW-0808">Transferase</keyword>
<dbReference type="InParanoid" id="E4Y369"/>